<evidence type="ECO:0000313" key="3">
    <source>
        <dbReference type="EMBL" id="PQA89605.1"/>
    </source>
</evidence>
<protein>
    <submittedName>
        <fullName evidence="3">Uncharacterized protein</fullName>
    </submittedName>
</protein>
<keyword evidence="4" id="KW-1185">Reference proteome</keyword>
<comment type="caution">
    <text evidence="3">The sequence shown here is derived from an EMBL/GenBank/DDBJ whole genome shotgun (WGS) entry which is preliminary data.</text>
</comment>
<feature type="signal peptide" evidence="2">
    <location>
        <begin position="1"/>
        <end position="20"/>
    </location>
</feature>
<dbReference type="EMBL" id="PJCH01000001">
    <property type="protein sequence ID" value="PQA89605.1"/>
    <property type="molecule type" value="Genomic_DNA"/>
</dbReference>
<evidence type="ECO:0000256" key="1">
    <source>
        <dbReference type="SAM" id="Coils"/>
    </source>
</evidence>
<proteinExistence type="predicted"/>
<feature type="chain" id="PRO_5015704647" evidence="2">
    <location>
        <begin position="21"/>
        <end position="388"/>
    </location>
</feature>
<keyword evidence="1" id="KW-0175">Coiled coil</keyword>
<name>A0A2S7KAS5_9PROT</name>
<evidence type="ECO:0000256" key="2">
    <source>
        <dbReference type="SAM" id="SignalP"/>
    </source>
</evidence>
<accession>A0A2S7KAS5</accession>
<dbReference type="Proteomes" id="UP000239504">
    <property type="component" value="Unassembled WGS sequence"/>
</dbReference>
<evidence type="ECO:0000313" key="4">
    <source>
        <dbReference type="Proteomes" id="UP000239504"/>
    </source>
</evidence>
<gene>
    <name evidence="3" type="ORF">CW354_01700</name>
</gene>
<reference evidence="3 4" key="1">
    <citation type="submission" date="2017-12" db="EMBL/GenBank/DDBJ databases">
        <authorList>
            <person name="Hurst M.R.H."/>
        </authorList>
    </citation>
    <scope>NUCLEOTIDE SEQUENCE [LARGE SCALE GENOMIC DNA]</scope>
    <source>
        <strain evidence="3 4">SY-3-19</strain>
    </source>
</reference>
<keyword evidence="2" id="KW-0732">Signal</keyword>
<feature type="coiled-coil region" evidence="1">
    <location>
        <begin position="290"/>
        <end position="350"/>
    </location>
</feature>
<dbReference type="AlphaFoldDB" id="A0A2S7KAS5"/>
<organism evidence="3 4">
    <name type="scientific">Hyphococcus luteus</name>
    <dbReference type="NCBI Taxonomy" id="2058213"/>
    <lineage>
        <taxon>Bacteria</taxon>
        <taxon>Pseudomonadati</taxon>
        <taxon>Pseudomonadota</taxon>
        <taxon>Alphaproteobacteria</taxon>
        <taxon>Parvularculales</taxon>
        <taxon>Parvularculaceae</taxon>
        <taxon>Hyphococcus</taxon>
    </lineage>
</organism>
<sequence>MRKLILSTVAAMLFAPAANAQTAAEIFETMQQREAARMNGIEGFFIRETTGIPNTPDAFLYFEAVKGDAGGTIGFRQVNPGEAAMKAMDQMGPVNGGGYGMGSMMAHAGFTMYSITGEVVYLIAVLEAGRQGRTLTSDEKEKLIVFELGLNAMAEGVKEALVDDPEKQIQVVKDTASDAKEFAAQADFVNAVSADGHEAYFLFQDGLNATQEADGVDYTINSVGLLIDKDRHIALGMRFDGVAKRKGKSEPFFIQRIDRKHQYLKSMNGGDTTMLIPHETTMTLGLPSISKKDQKDLAKARKDLAEARREFEQNRGQLDALPANQRARFEEMMENALKQAERQVRLLENKQTMQITKTVVDARAGSVAQYAEWLKEEIKKEDAITRAQ</sequence>